<name>A0A7W5GC33_9BACL</name>
<dbReference type="Pfam" id="PF22091">
    <property type="entry name" value="DUF6941"/>
    <property type="match status" value="1"/>
</dbReference>
<proteinExistence type="predicted"/>
<accession>A0A7W5GC33</accession>
<evidence type="ECO:0000313" key="2">
    <source>
        <dbReference type="Proteomes" id="UP000518605"/>
    </source>
</evidence>
<dbReference type="RefSeq" id="WP_183566791.1">
    <property type="nucleotide sequence ID" value="NZ_CBCSLB010000013.1"/>
</dbReference>
<organism evidence="1 2">
    <name type="scientific">Paenibacillus endophyticus</name>
    <dbReference type="NCBI Taxonomy" id="1294268"/>
    <lineage>
        <taxon>Bacteria</taxon>
        <taxon>Bacillati</taxon>
        <taxon>Bacillota</taxon>
        <taxon>Bacilli</taxon>
        <taxon>Bacillales</taxon>
        <taxon>Paenibacillaceae</taxon>
        <taxon>Paenibacillus</taxon>
    </lineage>
</organism>
<dbReference type="Proteomes" id="UP000518605">
    <property type="component" value="Unassembled WGS sequence"/>
</dbReference>
<dbReference type="InterPro" id="IPR054221">
    <property type="entry name" value="DUF6941"/>
</dbReference>
<comment type="caution">
    <text evidence="1">The sequence shown here is derived from an EMBL/GenBank/DDBJ whole genome shotgun (WGS) entry which is preliminary data.</text>
</comment>
<protein>
    <submittedName>
        <fullName evidence="1">Uncharacterized protein</fullName>
    </submittedName>
</protein>
<dbReference type="AlphaFoldDB" id="A0A7W5GC33"/>
<sequence length="147" mass="16285">MSKNNNSLDSGDSHLLKASLLACDSVEIVHEKKCYKLGHVVNEIEVPLFPYACKTSFFIKFSYLPNDHTIDFSLEIVDPAGVIIAAIPPNAIHNVRKKDQVAGCDTDRTIIYVVSMPGIFQASLKVDGTLMDTYPITIRQFDIIADI</sequence>
<gene>
    <name evidence="1" type="ORF">FHS16_004134</name>
</gene>
<keyword evidence="2" id="KW-1185">Reference proteome</keyword>
<reference evidence="1 2" key="1">
    <citation type="submission" date="2020-08" db="EMBL/GenBank/DDBJ databases">
        <title>Genomic Encyclopedia of Type Strains, Phase III (KMG-III): the genomes of soil and plant-associated and newly described type strains.</title>
        <authorList>
            <person name="Whitman W."/>
        </authorList>
    </citation>
    <scope>NUCLEOTIDE SEQUENCE [LARGE SCALE GENOMIC DNA]</scope>
    <source>
        <strain evidence="1 2">CECT 8234</strain>
    </source>
</reference>
<evidence type="ECO:0000313" key="1">
    <source>
        <dbReference type="EMBL" id="MBB3154058.1"/>
    </source>
</evidence>
<dbReference type="EMBL" id="JACHXW010000013">
    <property type="protein sequence ID" value="MBB3154058.1"/>
    <property type="molecule type" value="Genomic_DNA"/>
</dbReference>